<accession>A0A5E8HGD2</accession>
<name>A0A5E8HGD2_9LEPT</name>
<proteinExistence type="predicted"/>
<reference evidence="1 2" key="1">
    <citation type="submission" date="2013-04" db="EMBL/GenBank/DDBJ databases">
        <authorList>
            <person name="Harkins D.M."/>
            <person name="Durkin A.S."/>
            <person name="Brinkac L.M."/>
            <person name="Haft D.H."/>
            <person name="Selengut J.D."/>
            <person name="Sanka R."/>
            <person name="DePew J."/>
            <person name="Purushe J."/>
            <person name="Hartskeerl R.A."/>
            <person name="Ahmed A."/>
            <person name="van der Linden H."/>
            <person name="Goris M.G.A."/>
            <person name="Vinetz J.M."/>
            <person name="Sutton G.G."/>
            <person name="Nierman W.C."/>
            <person name="Fouts D.E."/>
        </authorList>
    </citation>
    <scope>NUCLEOTIDE SEQUENCE [LARGE SCALE GENOMIC DNA]</scope>
    <source>
        <strain evidence="1 2">Sao Paulo</strain>
    </source>
</reference>
<sequence length="376" mass="43254">MGLILESMLFYRKTIVLCNSWISLKQLFNTFGIDNINKLIDSETLEILFSESLSGISTNKNQAGIELHNLVIVSSPQHTLDINLKKICTEITGREGRGRRIANSFEGKIKKFNFDAGFVTNAKSIFSDEGYINKSVQLLLKNWIPELENEKIENFKVEQVENGFIVNSKLDFNSLNKIYNKSRINKENILTPAYLLTNIFDVETDLFHASNNLSEIVSTTQKSMLIEVRLKYLTDKYLKSAEKKENFIKYISPSFNTIRDEFNQGKIDINSIIESILHSNKFKKWLENIDNNEDLLQEYLKEISKDNLINKMPNKIYRWGFFTLGGLFLEASFPTGIGTISGVALSFLDSFLFEKLAIGWQPNQFVNQYLIKNLKD</sequence>
<evidence type="ECO:0000313" key="2">
    <source>
        <dbReference type="Proteomes" id="UP000013996"/>
    </source>
</evidence>
<dbReference type="Proteomes" id="UP000013996">
    <property type="component" value="Unassembled WGS sequence"/>
</dbReference>
<protein>
    <submittedName>
        <fullName evidence="1">Uncharacterized protein</fullName>
    </submittedName>
</protein>
<dbReference type="AlphaFoldDB" id="A0A5E8HGD2"/>
<organism evidence="1 2">
    <name type="scientific">Leptospira yanagawae serovar Saopaulo str. Sao Paulo = ATCC 700523</name>
    <dbReference type="NCBI Taxonomy" id="1249483"/>
    <lineage>
        <taxon>Bacteria</taxon>
        <taxon>Pseudomonadati</taxon>
        <taxon>Spirochaetota</taxon>
        <taxon>Spirochaetia</taxon>
        <taxon>Leptospirales</taxon>
        <taxon>Leptospiraceae</taxon>
        <taxon>Leptospira</taxon>
    </lineage>
</organism>
<evidence type="ECO:0000313" key="1">
    <source>
        <dbReference type="EMBL" id="EOQ90309.1"/>
    </source>
</evidence>
<dbReference type="EMBL" id="AOGX02000011">
    <property type="protein sequence ID" value="EOQ90309.1"/>
    <property type="molecule type" value="Genomic_DNA"/>
</dbReference>
<gene>
    <name evidence="1" type="ORF">LEP1GSC202_0348</name>
</gene>
<comment type="caution">
    <text evidence="1">The sequence shown here is derived from an EMBL/GenBank/DDBJ whole genome shotgun (WGS) entry which is preliminary data.</text>
</comment>